<evidence type="ECO:0000256" key="8">
    <source>
        <dbReference type="SAM" id="MobiDB-lite"/>
    </source>
</evidence>
<feature type="transmembrane region" description="Helical" evidence="9">
    <location>
        <begin position="52"/>
        <end position="73"/>
    </location>
</feature>
<organism evidence="10 11">
    <name type="scientific">Ollibium composti</name>
    <dbReference type="NCBI Taxonomy" id="2675109"/>
    <lineage>
        <taxon>Bacteria</taxon>
        <taxon>Pseudomonadati</taxon>
        <taxon>Pseudomonadota</taxon>
        <taxon>Alphaproteobacteria</taxon>
        <taxon>Hyphomicrobiales</taxon>
        <taxon>Phyllobacteriaceae</taxon>
        <taxon>Ollibium</taxon>
    </lineage>
</organism>
<feature type="transmembrane region" description="Helical" evidence="9">
    <location>
        <begin position="211"/>
        <end position="233"/>
    </location>
</feature>
<name>A0ABY2Q812_9HYPH</name>
<dbReference type="EMBL" id="SSNY01000008">
    <property type="protein sequence ID" value="THF56476.1"/>
    <property type="molecule type" value="Genomic_DNA"/>
</dbReference>
<keyword evidence="6 9" id="KW-1133">Transmembrane helix</keyword>
<keyword evidence="7 9" id="KW-0472">Membrane</keyword>
<dbReference type="PANTHER" id="PTHR21716">
    <property type="entry name" value="TRANSMEMBRANE PROTEIN"/>
    <property type="match status" value="1"/>
</dbReference>
<evidence type="ECO:0000256" key="4">
    <source>
        <dbReference type="ARBA" id="ARBA00022475"/>
    </source>
</evidence>
<evidence type="ECO:0000256" key="6">
    <source>
        <dbReference type="ARBA" id="ARBA00022989"/>
    </source>
</evidence>
<evidence type="ECO:0000256" key="7">
    <source>
        <dbReference type="ARBA" id="ARBA00023136"/>
    </source>
</evidence>
<dbReference type="Pfam" id="PF01594">
    <property type="entry name" value="AI-2E_transport"/>
    <property type="match status" value="1"/>
</dbReference>
<feature type="transmembrane region" description="Helical" evidence="9">
    <location>
        <begin position="307"/>
        <end position="340"/>
    </location>
</feature>
<sequence length="652" mass="70111">MAVPPVVTIVGVTAILYLGKDVLLPLAIAILLTFALAPIVSALRKMAVPKVVAVTLTVLSAFIVIACFAFLVASQVSNLAQNIPTYQTNVVEKIRSLKELGAGGGLIERLTGAAERVGQELQAGTQSAETPEQKPLPVEIVSHQSPLDILNNIVVPLISPFSMAGLVIVVVVFMLLEREDLRDRFIRLVGYGDLHKTTEALQDAGKRVGRYLLMQLVINTIYAVPITAGLWLLGIPNALLWGGLTLVLRFVPYIGPAIGMLMPLLLTLAVSPGWAPLLWTAALFIAMELISNNVLEPWLYGSETGLSPLAIIVAAIFWAWLWGPLGLVLSTPLTVCLVVLGRHVSQFEFLGVLLGNEPVLEPHARVYQRLLAGDPYEAADYAEDYLEDEYLVDFYDEVALPALVLGEVDRQRGVMTHEQRVRFATAAGTLVQELADLAEDEVEENGADDEAGKNEAGADTEDGEDDAGPDLPDGEGRSLVCIGGRGEIDDAAAAMVAQVLEIQGAETAIAGYQTFEPERFGALALGEADTVVVTYLNAASLAQARHAVRRLKRRKAKLRVGLLVPMEADGNRRGSITEDGTGADFVTTTIAETVRRALAQESAKPLKALPKRRPVRRRRPAKAVSGKQETAKPAANGRTARKPAPARQTQKA</sequence>
<keyword evidence="3" id="KW-0813">Transport</keyword>
<keyword evidence="5 9" id="KW-0812">Transmembrane</keyword>
<comment type="subcellular location">
    <subcellularLocation>
        <location evidence="1">Cell membrane</location>
        <topology evidence="1">Multi-pass membrane protein</topology>
    </subcellularLocation>
</comment>
<protein>
    <submittedName>
        <fullName evidence="10">AI-2E family transporter</fullName>
    </submittedName>
</protein>
<evidence type="ECO:0000256" key="3">
    <source>
        <dbReference type="ARBA" id="ARBA00022448"/>
    </source>
</evidence>
<feature type="compositionally biased region" description="Acidic residues" evidence="8">
    <location>
        <begin position="440"/>
        <end position="449"/>
    </location>
</feature>
<dbReference type="PANTHER" id="PTHR21716:SF53">
    <property type="entry name" value="PERMEASE PERM-RELATED"/>
    <property type="match status" value="1"/>
</dbReference>
<evidence type="ECO:0000256" key="9">
    <source>
        <dbReference type="SAM" id="Phobius"/>
    </source>
</evidence>
<evidence type="ECO:0000256" key="5">
    <source>
        <dbReference type="ARBA" id="ARBA00022692"/>
    </source>
</evidence>
<keyword evidence="11" id="KW-1185">Reference proteome</keyword>
<dbReference type="Proteomes" id="UP000306441">
    <property type="component" value="Unassembled WGS sequence"/>
</dbReference>
<feature type="transmembrane region" description="Helical" evidence="9">
    <location>
        <begin position="22"/>
        <end position="40"/>
    </location>
</feature>
<gene>
    <name evidence="10" type="ORF">E6C48_14135</name>
</gene>
<feature type="transmembrane region" description="Helical" evidence="9">
    <location>
        <begin position="153"/>
        <end position="176"/>
    </location>
</feature>
<feature type="compositionally biased region" description="Basic residues" evidence="8">
    <location>
        <begin position="609"/>
        <end position="621"/>
    </location>
</feature>
<proteinExistence type="inferred from homology"/>
<feature type="compositionally biased region" description="Acidic residues" evidence="8">
    <location>
        <begin position="458"/>
        <end position="468"/>
    </location>
</feature>
<reference evidence="10 11" key="1">
    <citation type="submission" date="2019-04" db="EMBL/GenBank/DDBJ databases">
        <title>Mesorhizobium composti sp. nov., isolated from compost.</title>
        <authorList>
            <person name="Lin S.-Y."/>
            <person name="Hameed A."/>
            <person name="Hsieh Y.-T."/>
            <person name="Young C.-C."/>
        </authorList>
    </citation>
    <scope>NUCLEOTIDE SEQUENCE [LARGE SCALE GENOMIC DNA]</scope>
    <source>
        <strain evidence="10 11">CC-YTH430</strain>
    </source>
</reference>
<comment type="similarity">
    <text evidence="2">Belongs to the autoinducer-2 exporter (AI-2E) (TC 2.A.86) family.</text>
</comment>
<feature type="region of interest" description="Disordered" evidence="8">
    <location>
        <begin position="601"/>
        <end position="652"/>
    </location>
</feature>
<evidence type="ECO:0000256" key="2">
    <source>
        <dbReference type="ARBA" id="ARBA00009773"/>
    </source>
</evidence>
<keyword evidence="4" id="KW-1003">Cell membrane</keyword>
<accession>A0ABY2Q812</accession>
<evidence type="ECO:0000313" key="11">
    <source>
        <dbReference type="Proteomes" id="UP000306441"/>
    </source>
</evidence>
<feature type="region of interest" description="Disordered" evidence="8">
    <location>
        <begin position="440"/>
        <end position="476"/>
    </location>
</feature>
<evidence type="ECO:0000313" key="10">
    <source>
        <dbReference type="EMBL" id="THF56476.1"/>
    </source>
</evidence>
<evidence type="ECO:0000256" key="1">
    <source>
        <dbReference type="ARBA" id="ARBA00004651"/>
    </source>
</evidence>
<dbReference type="InterPro" id="IPR002549">
    <property type="entry name" value="AI-2E-like"/>
</dbReference>
<comment type="caution">
    <text evidence="10">The sequence shown here is derived from an EMBL/GenBank/DDBJ whole genome shotgun (WGS) entry which is preliminary data.</text>
</comment>